<name>A0ACB0IYI9_TRIPR</name>
<gene>
    <name evidence="1" type="ORF">MILVUS5_LOCUS7339</name>
</gene>
<evidence type="ECO:0000313" key="2">
    <source>
        <dbReference type="Proteomes" id="UP001177021"/>
    </source>
</evidence>
<evidence type="ECO:0000313" key="1">
    <source>
        <dbReference type="EMBL" id="CAJ2636916.1"/>
    </source>
</evidence>
<organism evidence="1 2">
    <name type="scientific">Trifolium pratense</name>
    <name type="common">Red clover</name>
    <dbReference type="NCBI Taxonomy" id="57577"/>
    <lineage>
        <taxon>Eukaryota</taxon>
        <taxon>Viridiplantae</taxon>
        <taxon>Streptophyta</taxon>
        <taxon>Embryophyta</taxon>
        <taxon>Tracheophyta</taxon>
        <taxon>Spermatophyta</taxon>
        <taxon>Magnoliopsida</taxon>
        <taxon>eudicotyledons</taxon>
        <taxon>Gunneridae</taxon>
        <taxon>Pentapetalae</taxon>
        <taxon>rosids</taxon>
        <taxon>fabids</taxon>
        <taxon>Fabales</taxon>
        <taxon>Fabaceae</taxon>
        <taxon>Papilionoideae</taxon>
        <taxon>50 kb inversion clade</taxon>
        <taxon>NPAAA clade</taxon>
        <taxon>Hologalegina</taxon>
        <taxon>IRL clade</taxon>
        <taxon>Trifolieae</taxon>
        <taxon>Trifolium</taxon>
    </lineage>
</organism>
<protein>
    <submittedName>
        <fullName evidence="1">Uncharacterized protein</fullName>
    </submittedName>
</protein>
<dbReference type="Proteomes" id="UP001177021">
    <property type="component" value="Unassembled WGS sequence"/>
</dbReference>
<keyword evidence="2" id="KW-1185">Reference proteome</keyword>
<dbReference type="EMBL" id="CASHSV030000013">
    <property type="protein sequence ID" value="CAJ2636916.1"/>
    <property type="molecule type" value="Genomic_DNA"/>
</dbReference>
<reference evidence="1" key="1">
    <citation type="submission" date="2023-10" db="EMBL/GenBank/DDBJ databases">
        <authorList>
            <person name="Rodriguez Cubillos JULIANA M."/>
            <person name="De Vega J."/>
        </authorList>
    </citation>
    <scope>NUCLEOTIDE SEQUENCE</scope>
</reference>
<proteinExistence type="predicted"/>
<comment type="caution">
    <text evidence="1">The sequence shown here is derived from an EMBL/GenBank/DDBJ whole genome shotgun (WGS) entry which is preliminary data.</text>
</comment>
<accession>A0ACB0IYI9</accession>
<sequence length="547" mass="60716">MAEPALSAESCTGNTEEESSSLPPEIAIGIDIGTTPCGVSVWNGSQFDIWTGEMNEMMKKCFETSKDHDFSIGASSSSSSSTEVSLENEKMNQFFNIIFGESAKLPFLMHTVDIEVHPFVAAFMNKLWKSTTAVELLGKFLTELRSIVETRLNKAIRMVVFTVPVSFSRLQVNRIYDACAMADLKVIKLMPQPIAVALWYVSHQLYGSSDEVMDNESKKNALVFNMDAGYCDVSVIETERGKLRIKAMTGSTIGVEDLLGNMMCHLLPDSEKIFKRHVRWNSDIISMAYLRSRIHDVITKLSTETSVDVDLESIDGLKIHRVVTRKEFEDVNKKLFEKCENLIYECLQDAKIEAENITDIIIVGGCCNIPRVKNLVTEICNGKEIYEGIDPLNAVLYGAVVAGAHKMDSSTSQVTLHAIGIQCDGEKFVPVIPKNTSVPTAWDMVFSTVDDNQTTALIVVCEGVEEGQKAEENNVLGNFEITEIPEAPKGVPDITVSMSIDRKNILKITASVGMPRFAHVITNFDDRFLIRTYDDTIDLANLLDAEQ</sequence>